<dbReference type="PANTHER" id="PTHR44324:SF6">
    <property type="entry name" value="EF-HAND CALCIUM BINDING DOMAIN 8"/>
    <property type="match status" value="1"/>
</dbReference>
<evidence type="ECO:0000313" key="7">
    <source>
        <dbReference type="EMBL" id="KAJ8982884.1"/>
    </source>
</evidence>
<dbReference type="InterPro" id="IPR036322">
    <property type="entry name" value="WD40_repeat_dom_sf"/>
</dbReference>
<feature type="repeat" description="WD" evidence="4">
    <location>
        <begin position="389"/>
        <end position="422"/>
    </location>
</feature>
<protein>
    <recommendedName>
        <fullName evidence="1">WD repeat-containing protein on Y chromosome</fullName>
    </recommendedName>
</protein>
<evidence type="ECO:0000256" key="4">
    <source>
        <dbReference type="PROSITE-ProRule" id="PRU00221"/>
    </source>
</evidence>
<feature type="repeat" description="WD" evidence="4">
    <location>
        <begin position="537"/>
        <end position="571"/>
    </location>
</feature>
<feature type="domain" description="EF-hand" evidence="6">
    <location>
        <begin position="69"/>
        <end position="104"/>
    </location>
</feature>
<dbReference type="InterPro" id="IPR011992">
    <property type="entry name" value="EF-hand-dom_pair"/>
</dbReference>
<comment type="caution">
    <text evidence="7">The sequence shown here is derived from an EMBL/GenBank/DDBJ whole genome shotgun (WGS) entry which is preliminary data.</text>
</comment>
<dbReference type="Proteomes" id="UP001162164">
    <property type="component" value="Unassembled WGS sequence"/>
</dbReference>
<dbReference type="SUPFAM" id="SSF50978">
    <property type="entry name" value="WD40 repeat-like"/>
    <property type="match status" value="1"/>
</dbReference>
<dbReference type="Pfam" id="PF00400">
    <property type="entry name" value="WD40"/>
    <property type="match status" value="2"/>
</dbReference>
<evidence type="ECO:0000256" key="5">
    <source>
        <dbReference type="SAM" id="MobiDB-lite"/>
    </source>
</evidence>
<proteinExistence type="predicted"/>
<evidence type="ECO:0000256" key="3">
    <source>
        <dbReference type="ARBA" id="ARBA00022737"/>
    </source>
</evidence>
<evidence type="ECO:0000256" key="1">
    <source>
        <dbReference type="ARBA" id="ARBA00014901"/>
    </source>
</evidence>
<dbReference type="InterPro" id="IPR019775">
    <property type="entry name" value="WD40_repeat_CS"/>
</dbReference>
<feature type="repeat" description="WD" evidence="4">
    <location>
        <begin position="881"/>
        <end position="914"/>
    </location>
</feature>
<dbReference type="InterPro" id="IPR001680">
    <property type="entry name" value="WD40_rpt"/>
</dbReference>
<keyword evidence="2 4" id="KW-0853">WD repeat</keyword>
<evidence type="ECO:0000256" key="2">
    <source>
        <dbReference type="ARBA" id="ARBA00022574"/>
    </source>
</evidence>
<evidence type="ECO:0000259" key="6">
    <source>
        <dbReference type="PROSITE" id="PS50222"/>
    </source>
</evidence>
<sequence>MALTKSRRAREKDVPDQESVYKDPNMPLYKLLDETELTKLSKIFNRKHERRMDKEELRKVLYKVGYIEYDQDKFDDIFKKMNTSCNGYATWNEFISFLIIGFQLQEVSTEYKTLEDPIPLQPTMIRSHHRQPINRITFYPTVKPDRSTTWQSGSIMTCSNDGIINYWSLDMKLERTVQSTCPLLKVQPTWVTDMVVLPDVSIICTSSTERDLRFYDISARKFELRVMVTSLPFAVTTMNYTFSRRITDPSRLLLGDMAGNVKIISFTTEARGPFRGQPGIPLLSVRYESVVRNVIPNFKLLEIPRLHCDTVRQMAYYGTLRGAISCAECPKAVVISDVADGTTIYTYKIEMGAWSFALDEGARILATGGPDCLVRVWNPFVPRRPICTFYGHHTGIVQMVFQDNGKRLYSLSKDKCIKVWDIGLQAIVQSYIDWPYNLSEKGTLQALYNPLNRQWIIGSAMIAVLPLSPEQSPEHTDGDTHTAGISVVLYNRLFKVIITCGWDSYILVWNPFDGRRLIVIKNAHTVKIHGKVYPIEIICATFDPDYQRLLTSAHDGTLKIWNFNTGNCLRNMKIGPWLSITSLIWVKNRMMISGWNRTITEFADLRDIPQTGGSESKDWSRRHQEDISASVVRVPETVVTSSYAGELIFWSLETGQPYKQFDVSYPTERIKLQYQLTKTKEKTKDQIQREKRKSATLAAIKEKQKKPGLGVQKFRLQDGSSAKGLNLVVRDIYFSWMIPGPPTQLSKASSTKREKSVEQIVDQEYLHARRLGVFSMLFLKTRRNEPEIGTLLVGLGNGHIQVWNHHAAGGFITSFNAVYKFGDYVISMTTDINNEFLFTEEEPICMPEYRLRFPFMWGDRFVGRAARAVRGQAKPVLLSSIRGHLMPVSNLAYIDECEIILSASTDYSARMWTLGGRYLQTLGTFKPWKNIKPEGVIPKDFEFGIPPEIKRVASSTSLRVLSGGTLPKPLTEKQKQRRAQKESLSVDESKIYGMALTDPILGNHYRVAERTTKPRFIDLDTSFPYIPVYQHLITPQPVDIEKSNIIK</sequence>
<keyword evidence="3" id="KW-0677">Repeat</keyword>
<gene>
    <name evidence="7" type="ORF">NQ317_004314</name>
</gene>
<organism evidence="7 8">
    <name type="scientific">Molorchus minor</name>
    <dbReference type="NCBI Taxonomy" id="1323400"/>
    <lineage>
        <taxon>Eukaryota</taxon>
        <taxon>Metazoa</taxon>
        <taxon>Ecdysozoa</taxon>
        <taxon>Arthropoda</taxon>
        <taxon>Hexapoda</taxon>
        <taxon>Insecta</taxon>
        <taxon>Pterygota</taxon>
        <taxon>Neoptera</taxon>
        <taxon>Endopterygota</taxon>
        <taxon>Coleoptera</taxon>
        <taxon>Polyphaga</taxon>
        <taxon>Cucujiformia</taxon>
        <taxon>Chrysomeloidea</taxon>
        <taxon>Cerambycidae</taxon>
        <taxon>Lamiinae</taxon>
        <taxon>Monochamini</taxon>
        <taxon>Molorchus</taxon>
    </lineage>
</organism>
<feature type="region of interest" description="Disordered" evidence="5">
    <location>
        <begin position="1"/>
        <end position="20"/>
    </location>
</feature>
<dbReference type="InterPro" id="IPR051242">
    <property type="entry name" value="WD-EF-hand_domain"/>
</dbReference>
<name>A0ABQ9JZ44_9CUCU</name>
<reference evidence="7" key="1">
    <citation type="journal article" date="2023" name="Insect Mol. Biol.">
        <title>Genome sequencing provides insights into the evolution of gene families encoding plant cell wall-degrading enzymes in longhorned beetles.</title>
        <authorList>
            <person name="Shin N.R."/>
            <person name="Okamura Y."/>
            <person name="Kirsch R."/>
            <person name="Pauchet Y."/>
        </authorList>
    </citation>
    <scope>NUCLEOTIDE SEQUENCE</scope>
    <source>
        <strain evidence="7">MMC_N1</strain>
    </source>
</reference>
<dbReference type="InterPro" id="IPR011047">
    <property type="entry name" value="Quinoprotein_ADH-like_sf"/>
</dbReference>
<dbReference type="PANTHER" id="PTHR44324">
    <property type="entry name" value="WD40 REPEAT DOMAIN 95"/>
    <property type="match status" value="1"/>
</dbReference>
<dbReference type="Gene3D" id="2.130.10.10">
    <property type="entry name" value="YVTN repeat-like/Quinoprotein amine dehydrogenase"/>
    <property type="match status" value="3"/>
</dbReference>
<dbReference type="PROSITE" id="PS50222">
    <property type="entry name" value="EF_HAND_2"/>
    <property type="match status" value="1"/>
</dbReference>
<dbReference type="SMART" id="SM00320">
    <property type="entry name" value="WD40"/>
    <property type="match status" value="7"/>
</dbReference>
<dbReference type="SUPFAM" id="SSF50998">
    <property type="entry name" value="Quinoprotein alcohol dehydrogenase-like"/>
    <property type="match status" value="1"/>
</dbReference>
<dbReference type="PROSITE" id="PS00678">
    <property type="entry name" value="WD_REPEATS_1"/>
    <property type="match status" value="2"/>
</dbReference>
<dbReference type="SUPFAM" id="SSF47473">
    <property type="entry name" value="EF-hand"/>
    <property type="match status" value="1"/>
</dbReference>
<keyword evidence="8" id="KW-1185">Reference proteome</keyword>
<dbReference type="Gene3D" id="1.10.238.10">
    <property type="entry name" value="EF-hand"/>
    <property type="match status" value="1"/>
</dbReference>
<dbReference type="EMBL" id="JAPWTJ010000101">
    <property type="protein sequence ID" value="KAJ8982884.1"/>
    <property type="molecule type" value="Genomic_DNA"/>
</dbReference>
<dbReference type="InterPro" id="IPR002048">
    <property type="entry name" value="EF_hand_dom"/>
</dbReference>
<evidence type="ECO:0000313" key="8">
    <source>
        <dbReference type="Proteomes" id="UP001162164"/>
    </source>
</evidence>
<dbReference type="PROSITE" id="PS50294">
    <property type="entry name" value="WD_REPEATS_REGION"/>
    <property type="match status" value="2"/>
</dbReference>
<feature type="compositionally biased region" description="Basic and acidic residues" evidence="5">
    <location>
        <begin position="10"/>
        <end position="20"/>
    </location>
</feature>
<dbReference type="InterPro" id="IPR015943">
    <property type="entry name" value="WD40/YVTN_repeat-like_dom_sf"/>
</dbReference>
<dbReference type="PROSITE" id="PS50082">
    <property type="entry name" value="WD_REPEATS_2"/>
    <property type="match status" value="3"/>
</dbReference>
<accession>A0ABQ9JZ44</accession>